<dbReference type="Proteomes" id="UP000325286">
    <property type="component" value="Chromosome"/>
</dbReference>
<protein>
    <submittedName>
        <fullName evidence="3">Putative methyltransferase YcgJ</fullName>
        <ecNumber evidence="3">2.1.1.-</ecNumber>
    </submittedName>
</protein>
<name>A0A5B9R7F9_9BACT</name>
<dbReference type="Pfam" id="PF13649">
    <property type="entry name" value="Methyltransf_25"/>
    <property type="match status" value="1"/>
</dbReference>
<evidence type="ECO:0000259" key="2">
    <source>
        <dbReference type="Pfam" id="PF13649"/>
    </source>
</evidence>
<dbReference type="GO" id="GO:0008168">
    <property type="term" value="F:methyltransferase activity"/>
    <property type="evidence" value="ECO:0007669"/>
    <property type="project" value="UniProtKB-KW"/>
</dbReference>
<dbReference type="InterPro" id="IPR029063">
    <property type="entry name" value="SAM-dependent_MTases_sf"/>
</dbReference>
<dbReference type="EMBL" id="CP042914">
    <property type="protein sequence ID" value="QEG42373.1"/>
    <property type="molecule type" value="Genomic_DNA"/>
</dbReference>
<reference evidence="3 4" key="1">
    <citation type="submission" date="2019-08" db="EMBL/GenBank/DDBJ databases">
        <title>Deep-cultivation of Planctomycetes and their phenomic and genomic characterization uncovers novel biology.</title>
        <authorList>
            <person name="Wiegand S."/>
            <person name="Jogler M."/>
            <person name="Boedeker C."/>
            <person name="Pinto D."/>
            <person name="Vollmers J."/>
            <person name="Rivas-Marin E."/>
            <person name="Kohn T."/>
            <person name="Peeters S.H."/>
            <person name="Heuer A."/>
            <person name="Rast P."/>
            <person name="Oberbeckmann S."/>
            <person name="Bunk B."/>
            <person name="Jeske O."/>
            <person name="Meyerdierks A."/>
            <person name="Storesund J.E."/>
            <person name="Kallscheuer N."/>
            <person name="Luecker S."/>
            <person name="Lage O.M."/>
            <person name="Pohl T."/>
            <person name="Merkel B.J."/>
            <person name="Hornburger P."/>
            <person name="Mueller R.-W."/>
            <person name="Bruemmer F."/>
            <person name="Labrenz M."/>
            <person name="Spormann A.M."/>
            <person name="Op den Camp H."/>
            <person name="Overmann J."/>
            <person name="Amann R."/>
            <person name="Jetten M.S.M."/>
            <person name="Mascher T."/>
            <person name="Medema M.H."/>
            <person name="Devos D.P."/>
            <person name="Kaster A.-K."/>
            <person name="Ovreas L."/>
            <person name="Rohde M."/>
            <person name="Galperin M.Y."/>
            <person name="Jogler C."/>
        </authorList>
    </citation>
    <scope>NUCLEOTIDE SEQUENCE [LARGE SCALE GENOMIC DNA]</scope>
    <source>
        <strain evidence="3 4">UC8</strain>
    </source>
</reference>
<dbReference type="GO" id="GO:0032259">
    <property type="term" value="P:methylation"/>
    <property type="evidence" value="ECO:0007669"/>
    <property type="project" value="UniProtKB-KW"/>
</dbReference>
<evidence type="ECO:0000256" key="1">
    <source>
        <dbReference type="ARBA" id="ARBA00022679"/>
    </source>
</evidence>
<dbReference type="InterPro" id="IPR041698">
    <property type="entry name" value="Methyltransf_25"/>
</dbReference>
<gene>
    <name evidence="3" type="primary">ycgJ_2</name>
    <name evidence="3" type="ORF">UC8_44070</name>
</gene>
<dbReference type="AlphaFoldDB" id="A0A5B9R7F9"/>
<evidence type="ECO:0000313" key="4">
    <source>
        <dbReference type="Proteomes" id="UP000325286"/>
    </source>
</evidence>
<dbReference type="EC" id="2.1.1.-" evidence="3"/>
<keyword evidence="1 3" id="KW-0808">Transferase</keyword>
<dbReference type="KEGG" id="rul:UC8_44070"/>
<sequence>MSASNMPRSNSSPADPFFDVYDRDDPAYGLAPSAELAAYLQQCQPHGRALDLGAGAGRDTLELARAGLDVLAVDRSQRGLQLIVQRAQQAGVAERVSTQACDVRELQLPPDSFAVISATTVLDHIPMPAAETLWQQIVAGLKAEGAMYIEVHTTDDPGARSGAGALRDAPVSETAVHVVNHFPPNQLLRMAMGTPALRVLRYEERAEWDYTHGPEHLHAKAVLLASKSTQVPDWYGHPPAFTRRPS</sequence>
<dbReference type="RefSeq" id="WP_238388567.1">
    <property type="nucleotide sequence ID" value="NZ_CP042914.1"/>
</dbReference>
<feature type="domain" description="Methyltransferase" evidence="2">
    <location>
        <begin position="50"/>
        <end position="145"/>
    </location>
</feature>
<organism evidence="3 4">
    <name type="scientific">Roseimaritima ulvae</name>
    <dbReference type="NCBI Taxonomy" id="980254"/>
    <lineage>
        <taxon>Bacteria</taxon>
        <taxon>Pseudomonadati</taxon>
        <taxon>Planctomycetota</taxon>
        <taxon>Planctomycetia</taxon>
        <taxon>Pirellulales</taxon>
        <taxon>Pirellulaceae</taxon>
        <taxon>Roseimaritima</taxon>
    </lineage>
</organism>
<keyword evidence="4" id="KW-1185">Reference proteome</keyword>
<dbReference type="PANTHER" id="PTHR43861:SF3">
    <property type="entry name" value="PUTATIVE (AFU_ORTHOLOGUE AFUA_2G14390)-RELATED"/>
    <property type="match status" value="1"/>
</dbReference>
<dbReference type="CDD" id="cd02440">
    <property type="entry name" value="AdoMet_MTases"/>
    <property type="match status" value="1"/>
</dbReference>
<dbReference type="PANTHER" id="PTHR43861">
    <property type="entry name" value="TRANS-ACONITATE 2-METHYLTRANSFERASE-RELATED"/>
    <property type="match status" value="1"/>
</dbReference>
<evidence type="ECO:0000313" key="3">
    <source>
        <dbReference type="EMBL" id="QEG42373.1"/>
    </source>
</evidence>
<accession>A0A5B9R7F9</accession>
<proteinExistence type="predicted"/>
<dbReference type="SUPFAM" id="SSF53335">
    <property type="entry name" value="S-adenosyl-L-methionine-dependent methyltransferases"/>
    <property type="match status" value="1"/>
</dbReference>
<keyword evidence="3" id="KW-0489">Methyltransferase</keyword>
<dbReference type="Gene3D" id="3.40.50.150">
    <property type="entry name" value="Vaccinia Virus protein VP39"/>
    <property type="match status" value="1"/>
</dbReference>